<evidence type="ECO:0000259" key="3">
    <source>
        <dbReference type="Pfam" id="PF00496"/>
    </source>
</evidence>
<keyword evidence="2" id="KW-0732">Signal</keyword>
<accession>A0A917S442</accession>
<name>A0A917S442_9ACTN</name>
<feature type="domain" description="Solute-binding protein family 5" evidence="3">
    <location>
        <begin position="113"/>
        <end position="477"/>
    </location>
</feature>
<keyword evidence="5" id="KW-1185">Reference proteome</keyword>
<dbReference type="GO" id="GO:0043190">
    <property type="term" value="C:ATP-binding cassette (ABC) transporter complex"/>
    <property type="evidence" value="ECO:0007669"/>
    <property type="project" value="InterPro"/>
</dbReference>
<sequence length="570" mass="60996">MKARRATLAATAAIFALSAAACGSNSTSPGDQHASNEPKVGSTASAGLPTTDYTKLAYDQVKKGGTLTLAIGQLPNNWNNNTADGQLADTSSIQGPLVGSGINWAADGSWKLNTDYATSIKVTSDSPTTVDVQINPKAVWSDGKPITAADMISYWKAQNGSNKKFNVAGTTCFEDIKDVKQVGSDTRHYTVTFDSAYAEWQACVWPDLPKAATATPADYNTAYKTKMYPGDGPYVVDSIDQNGGVITEVPNPKWWGRAPKLDKIVFRVIDQAGLGQAFANGEVNYIDTGAQLDVMKQAQSKSGAIVERTGGTTYTQLTLNAQSGPLKDENVRQAIFYAINRQQFASVTQKGLGVPPVTVGSNILLPGQKGYVNTEDQLYPYSKDKAQAALKAAGYTITGGKAMKGGKQLELSVVTPAETPTNNQRAQLIQNYLGQVGIKVDIKNVPSDKYFSDYVVTGPNKNFEMTSFSWVGSALPISGSKSLFTPANSGQNYYGISTDEIGTLYKKASETLDQNARIQIFHQIDNAIYKEAVMVTFTATPVIGVADPTVVNFGAAQFETTDWTQVGFKG</sequence>
<dbReference type="InterPro" id="IPR000914">
    <property type="entry name" value="SBP_5_dom"/>
</dbReference>
<dbReference type="EMBL" id="BMMZ01000003">
    <property type="protein sequence ID" value="GGL56852.1"/>
    <property type="molecule type" value="Genomic_DNA"/>
</dbReference>
<dbReference type="RefSeq" id="WP_188894498.1">
    <property type="nucleotide sequence ID" value="NZ_BMMZ01000003.1"/>
</dbReference>
<reference evidence="4" key="2">
    <citation type="submission" date="2020-09" db="EMBL/GenBank/DDBJ databases">
        <authorList>
            <person name="Sun Q."/>
            <person name="Zhou Y."/>
        </authorList>
    </citation>
    <scope>NUCLEOTIDE SEQUENCE</scope>
    <source>
        <strain evidence="4">CGMCC 4.7306</strain>
    </source>
</reference>
<dbReference type="PIRSF" id="PIRSF002741">
    <property type="entry name" value="MppA"/>
    <property type="match status" value="1"/>
</dbReference>
<feature type="compositionally biased region" description="Polar residues" evidence="1">
    <location>
        <begin position="25"/>
        <end position="35"/>
    </location>
</feature>
<proteinExistence type="predicted"/>
<dbReference type="SUPFAM" id="SSF53850">
    <property type="entry name" value="Periplasmic binding protein-like II"/>
    <property type="match status" value="1"/>
</dbReference>
<feature type="chain" id="PRO_5039347035" evidence="2">
    <location>
        <begin position="22"/>
        <end position="570"/>
    </location>
</feature>
<dbReference type="InterPro" id="IPR030678">
    <property type="entry name" value="Peptide/Ni-bd"/>
</dbReference>
<evidence type="ECO:0000313" key="4">
    <source>
        <dbReference type="EMBL" id="GGL56852.1"/>
    </source>
</evidence>
<dbReference type="PROSITE" id="PS51257">
    <property type="entry name" value="PROKAR_LIPOPROTEIN"/>
    <property type="match status" value="1"/>
</dbReference>
<feature type="region of interest" description="Disordered" evidence="1">
    <location>
        <begin position="25"/>
        <end position="46"/>
    </location>
</feature>
<dbReference type="AlphaFoldDB" id="A0A917S442"/>
<dbReference type="Gene3D" id="3.10.105.10">
    <property type="entry name" value="Dipeptide-binding Protein, Domain 3"/>
    <property type="match status" value="1"/>
</dbReference>
<dbReference type="PANTHER" id="PTHR30290:SF65">
    <property type="entry name" value="MONOACYL PHOSPHATIDYLINOSITOL TETRAMANNOSIDE-BINDING PROTEIN LPQW-RELATED"/>
    <property type="match status" value="1"/>
</dbReference>
<dbReference type="InterPro" id="IPR039424">
    <property type="entry name" value="SBP_5"/>
</dbReference>
<gene>
    <name evidence="4" type="ORF">GCM10011575_14090</name>
</gene>
<dbReference type="Proteomes" id="UP000613840">
    <property type="component" value="Unassembled WGS sequence"/>
</dbReference>
<reference evidence="4" key="1">
    <citation type="journal article" date="2014" name="Int. J. Syst. Evol. Microbiol.">
        <title>Complete genome sequence of Corynebacterium casei LMG S-19264T (=DSM 44701T), isolated from a smear-ripened cheese.</title>
        <authorList>
            <consortium name="US DOE Joint Genome Institute (JGI-PGF)"/>
            <person name="Walter F."/>
            <person name="Albersmeier A."/>
            <person name="Kalinowski J."/>
            <person name="Ruckert C."/>
        </authorList>
    </citation>
    <scope>NUCLEOTIDE SEQUENCE</scope>
    <source>
        <strain evidence="4">CGMCC 4.7306</strain>
    </source>
</reference>
<protein>
    <submittedName>
        <fullName evidence="4">Peptide ABC transporter substrate-binding protein</fullName>
    </submittedName>
</protein>
<evidence type="ECO:0000313" key="5">
    <source>
        <dbReference type="Proteomes" id="UP000613840"/>
    </source>
</evidence>
<dbReference type="Gene3D" id="3.40.190.10">
    <property type="entry name" value="Periplasmic binding protein-like II"/>
    <property type="match status" value="1"/>
</dbReference>
<evidence type="ECO:0000256" key="2">
    <source>
        <dbReference type="SAM" id="SignalP"/>
    </source>
</evidence>
<dbReference type="GO" id="GO:0015833">
    <property type="term" value="P:peptide transport"/>
    <property type="evidence" value="ECO:0007669"/>
    <property type="project" value="TreeGrafter"/>
</dbReference>
<dbReference type="Pfam" id="PF00496">
    <property type="entry name" value="SBP_bac_5"/>
    <property type="match status" value="1"/>
</dbReference>
<comment type="caution">
    <text evidence="4">The sequence shown here is derived from an EMBL/GenBank/DDBJ whole genome shotgun (WGS) entry which is preliminary data.</text>
</comment>
<evidence type="ECO:0000256" key="1">
    <source>
        <dbReference type="SAM" id="MobiDB-lite"/>
    </source>
</evidence>
<dbReference type="GO" id="GO:0042597">
    <property type="term" value="C:periplasmic space"/>
    <property type="evidence" value="ECO:0007669"/>
    <property type="project" value="UniProtKB-ARBA"/>
</dbReference>
<organism evidence="4 5">
    <name type="scientific">Microlunatus endophyticus</name>
    <dbReference type="NCBI Taxonomy" id="1716077"/>
    <lineage>
        <taxon>Bacteria</taxon>
        <taxon>Bacillati</taxon>
        <taxon>Actinomycetota</taxon>
        <taxon>Actinomycetes</taxon>
        <taxon>Propionibacteriales</taxon>
        <taxon>Propionibacteriaceae</taxon>
        <taxon>Microlunatus</taxon>
    </lineage>
</organism>
<dbReference type="CDD" id="cd08501">
    <property type="entry name" value="PBP2_Lpqw"/>
    <property type="match status" value="1"/>
</dbReference>
<feature type="signal peptide" evidence="2">
    <location>
        <begin position="1"/>
        <end position="21"/>
    </location>
</feature>
<dbReference type="GO" id="GO:1904680">
    <property type="term" value="F:peptide transmembrane transporter activity"/>
    <property type="evidence" value="ECO:0007669"/>
    <property type="project" value="TreeGrafter"/>
</dbReference>
<dbReference type="PANTHER" id="PTHR30290">
    <property type="entry name" value="PERIPLASMIC BINDING COMPONENT OF ABC TRANSPORTER"/>
    <property type="match status" value="1"/>
</dbReference>